<dbReference type="PANTHER" id="PTHR46218">
    <property type="entry name" value="LASP"/>
    <property type="match status" value="1"/>
</dbReference>
<organism evidence="11">
    <name type="scientific">Nyssomyia neivai</name>
    <dbReference type="NCBI Taxonomy" id="330878"/>
    <lineage>
        <taxon>Eukaryota</taxon>
        <taxon>Metazoa</taxon>
        <taxon>Ecdysozoa</taxon>
        <taxon>Arthropoda</taxon>
        <taxon>Hexapoda</taxon>
        <taxon>Insecta</taxon>
        <taxon>Pterygota</taxon>
        <taxon>Neoptera</taxon>
        <taxon>Endopterygota</taxon>
        <taxon>Diptera</taxon>
        <taxon>Nematocera</taxon>
        <taxon>Psychodoidea</taxon>
        <taxon>Psychodidae</taxon>
        <taxon>Nyssomyia</taxon>
    </lineage>
</organism>
<dbReference type="Pfam" id="PF00412">
    <property type="entry name" value="LIM"/>
    <property type="match status" value="1"/>
</dbReference>
<feature type="region of interest" description="Disordered" evidence="8">
    <location>
        <begin position="200"/>
        <end position="237"/>
    </location>
</feature>
<evidence type="ECO:0000256" key="7">
    <source>
        <dbReference type="PROSITE-ProRule" id="PRU00192"/>
    </source>
</evidence>
<feature type="compositionally biased region" description="Low complexity" evidence="8">
    <location>
        <begin position="202"/>
        <end position="214"/>
    </location>
</feature>
<feature type="region of interest" description="Disordered" evidence="8">
    <location>
        <begin position="339"/>
        <end position="360"/>
    </location>
</feature>
<protein>
    <submittedName>
        <fullName evidence="11">Putative nebulin repeat protein</fullName>
    </submittedName>
</protein>
<dbReference type="InterPro" id="IPR001452">
    <property type="entry name" value="SH3_domain"/>
</dbReference>
<dbReference type="SUPFAM" id="SSF50044">
    <property type="entry name" value="SH3-domain"/>
    <property type="match status" value="1"/>
</dbReference>
<evidence type="ECO:0000256" key="6">
    <source>
        <dbReference type="PROSITE-ProRule" id="PRU00125"/>
    </source>
</evidence>
<keyword evidence="3" id="KW-0677">Repeat</keyword>
<keyword evidence="5 6" id="KW-0440">LIM domain</keyword>
<dbReference type="SMART" id="SM00227">
    <property type="entry name" value="NEBU"/>
    <property type="match status" value="2"/>
</dbReference>
<accession>A0A1L8E5H4</accession>
<dbReference type="AlphaFoldDB" id="A0A1L8E5H4"/>
<evidence type="ECO:0000256" key="2">
    <source>
        <dbReference type="ARBA" id="ARBA00022723"/>
    </source>
</evidence>
<evidence type="ECO:0000259" key="9">
    <source>
        <dbReference type="PROSITE" id="PS50002"/>
    </source>
</evidence>
<evidence type="ECO:0000259" key="10">
    <source>
        <dbReference type="PROSITE" id="PS50023"/>
    </source>
</evidence>
<dbReference type="PANTHER" id="PTHR46218:SF4">
    <property type="entry name" value="LIM AND SH3 DOMAIN PROTEIN LASP"/>
    <property type="match status" value="1"/>
</dbReference>
<feature type="compositionally biased region" description="Polar residues" evidence="8">
    <location>
        <begin position="215"/>
        <end position="224"/>
    </location>
</feature>
<keyword evidence="2 6" id="KW-0479">Metal-binding</keyword>
<dbReference type="CDD" id="cd09447">
    <property type="entry name" value="LIM_LASP"/>
    <property type="match status" value="1"/>
</dbReference>
<dbReference type="EMBL" id="GFDF01000093">
    <property type="protein sequence ID" value="JAV13991.1"/>
    <property type="molecule type" value="Transcribed_RNA"/>
</dbReference>
<feature type="domain" description="SH3" evidence="9">
    <location>
        <begin position="360"/>
        <end position="421"/>
    </location>
</feature>
<dbReference type="PROSITE" id="PS50002">
    <property type="entry name" value="SH3"/>
    <property type="match status" value="1"/>
</dbReference>
<dbReference type="PROSITE" id="PS00478">
    <property type="entry name" value="LIM_DOMAIN_1"/>
    <property type="match status" value="1"/>
</dbReference>
<dbReference type="CDD" id="cd11789">
    <property type="entry name" value="SH3_Nebulin_family_C"/>
    <property type="match status" value="1"/>
</dbReference>
<dbReference type="InterPro" id="IPR036028">
    <property type="entry name" value="SH3-like_dom_sf"/>
</dbReference>
<dbReference type="FunFam" id="2.10.110.10:FF:000087">
    <property type="entry name" value="LIM zinc-binding domain-containing Nebulette"/>
    <property type="match status" value="1"/>
</dbReference>
<feature type="domain" description="LIM zinc-binding" evidence="10">
    <location>
        <begin position="3"/>
        <end position="63"/>
    </location>
</feature>
<dbReference type="InterPro" id="IPR000900">
    <property type="entry name" value="Nebulin_repeat"/>
</dbReference>
<keyword evidence="4 6" id="KW-0862">Zinc</keyword>
<dbReference type="PRINTS" id="PR00452">
    <property type="entry name" value="SH3DOMAIN"/>
</dbReference>
<dbReference type="PROSITE" id="PS50023">
    <property type="entry name" value="LIM_DOMAIN_2"/>
    <property type="match status" value="1"/>
</dbReference>
<feature type="compositionally biased region" description="Low complexity" evidence="8">
    <location>
        <begin position="339"/>
        <end position="359"/>
    </location>
</feature>
<dbReference type="GO" id="GO:0005925">
    <property type="term" value="C:focal adhesion"/>
    <property type="evidence" value="ECO:0007669"/>
    <property type="project" value="TreeGrafter"/>
</dbReference>
<dbReference type="PROSITE" id="PS51216">
    <property type="entry name" value="NEBULIN"/>
    <property type="match status" value="2"/>
</dbReference>
<reference evidence="11" key="1">
    <citation type="submission" date="2016-12" db="EMBL/GenBank/DDBJ databases">
        <title>An insight into the sialome and mialome of the sand fly, Nyssomyia neivai.</title>
        <authorList>
            <person name="Sebastian V."/>
            <person name="Goulart T.M."/>
            <person name="Oliveira W."/>
            <person name="Calvo E."/>
            <person name="Oliveira L.F."/>
            <person name="Pinto M.C."/>
            <person name="Rosselino A.M."/>
            <person name="Ribeiro J.M."/>
        </authorList>
    </citation>
    <scope>NUCLEOTIDE SEQUENCE</scope>
</reference>
<keyword evidence="1 7" id="KW-0728">SH3 domain</keyword>
<evidence type="ECO:0000256" key="5">
    <source>
        <dbReference type="ARBA" id="ARBA00023038"/>
    </source>
</evidence>
<dbReference type="InterPro" id="IPR001781">
    <property type="entry name" value="Znf_LIM"/>
</dbReference>
<feature type="compositionally biased region" description="Low complexity" evidence="8">
    <location>
        <begin position="225"/>
        <end position="235"/>
    </location>
</feature>
<name>A0A1L8E5H4_9DIPT</name>
<dbReference type="SMART" id="SM00326">
    <property type="entry name" value="SH3"/>
    <property type="match status" value="1"/>
</dbReference>
<dbReference type="Pfam" id="PF00880">
    <property type="entry name" value="Nebulin"/>
    <property type="match status" value="2"/>
</dbReference>
<evidence type="ECO:0000256" key="1">
    <source>
        <dbReference type="ARBA" id="ARBA00022443"/>
    </source>
</evidence>
<evidence type="ECO:0000256" key="3">
    <source>
        <dbReference type="ARBA" id="ARBA00022737"/>
    </source>
</evidence>
<dbReference type="Gene3D" id="2.30.30.40">
    <property type="entry name" value="SH3 Domains"/>
    <property type="match status" value="1"/>
</dbReference>
<proteinExistence type="predicted"/>
<feature type="region of interest" description="Disordered" evidence="8">
    <location>
        <begin position="280"/>
        <end position="299"/>
    </location>
</feature>
<dbReference type="SMART" id="SM00132">
    <property type="entry name" value="LIM"/>
    <property type="match status" value="1"/>
</dbReference>
<dbReference type="GO" id="GO:0046872">
    <property type="term" value="F:metal ion binding"/>
    <property type="evidence" value="ECO:0007669"/>
    <property type="project" value="UniProtKB-KW"/>
</dbReference>
<dbReference type="SUPFAM" id="SSF57716">
    <property type="entry name" value="Glucocorticoid receptor-like (DNA-binding domain)"/>
    <property type="match status" value="1"/>
</dbReference>
<feature type="compositionally biased region" description="Polar residues" evidence="8">
    <location>
        <begin position="285"/>
        <end position="299"/>
    </location>
</feature>
<evidence type="ECO:0000256" key="4">
    <source>
        <dbReference type="ARBA" id="ARBA00022833"/>
    </source>
</evidence>
<dbReference type="Pfam" id="PF00018">
    <property type="entry name" value="SH3_1"/>
    <property type="match status" value="1"/>
</dbReference>
<sequence>MNKSCARCSKIVYPIEELKCLDKSWHKACFKCHECGMTLNMKTYKGFNKLPYCEAHIPKAKATTIADTPELKRIAENTKIQSNVQYHAEFEKLKGKVTQVADDPETLRIKQNTMHISNVAYHGDLEKKAAMEKQREAAEVSDTYTRVSAVPAQQQYAGQGNYTARTNVVHSSAHPTGGHILTQQQISQKYYDQYENYARPASYSNNNQSGGYNSHPQQNYGNSYHHQQPHQQPQQTGYTQNAYTQNNHYTPQLGAYNSTGGGGGGGGNIGKIADYDPLTDGPRNVPNTQRPTSTLIYSSDRNSVNSNQARRIGSIADMDPANGVYGAAVEQQNHMYQQQQQSHNQMRHSQQQQQPQQRSGKMRVFRALYDYEAQDTDEVSFAEGDVIFEVDSIDAGWMTGRVERTGKVGMLPANYVELATI</sequence>
<dbReference type="InterPro" id="IPR051759">
    <property type="entry name" value="LIM-SH3_domain_protein"/>
</dbReference>
<dbReference type="GO" id="GO:0051015">
    <property type="term" value="F:actin filament binding"/>
    <property type="evidence" value="ECO:0007669"/>
    <property type="project" value="TreeGrafter"/>
</dbReference>
<evidence type="ECO:0000256" key="8">
    <source>
        <dbReference type="SAM" id="MobiDB-lite"/>
    </source>
</evidence>
<dbReference type="GO" id="GO:0005737">
    <property type="term" value="C:cytoplasm"/>
    <property type="evidence" value="ECO:0007669"/>
    <property type="project" value="UniProtKB-ARBA"/>
</dbReference>
<evidence type="ECO:0000313" key="11">
    <source>
        <dbReference type="EMBL" id="JAV13991.1"/>
    </source>
</evidence>
<dbReference type="Gene3D" id="2.10.110.10">
    <property type="entry name" value="Cysteine Rich Protein"/>
    <property type="match status" value="1"/>
</dbReference>